<dbReference type="EMBL" id="SJSA01000001">
    <property type="protein sequence ID" value="TGG40038.1"/>
    <property type="molecule type" value="Genomic_DNA"/>
</dbReference>
<evidence type="ECO:0000256" key="1">
    <source>
        <dbReference type="SAM" id="Coils"/>
    </source>
</evidence>
<feature type="coiled-coil region" evidence="1">
    <location>
        <begin position="1097"/>
        <end position="1124"/>
    </location>
</feature>
<feature type="transmembrane region" description="Helical" evidence="2">
    <location>
        <begin position="148"/>
        <end position="166"/>
    </location>
</feature>
<dbReference type="Proteomes" id="UP000297635">
    <property type="component" value="Unassembled WGS sequence"/>
</dbReference>
<comment type="caution">
    <text evidence="3">The sequence shown here is derived from an EMBL/GenBank/DDBJ whole genome shotgun (WGS) entry which is preliminary data.</text>
</comment>
<dbReference type="PANTHER" id="PTHR16214:SF3">
    <property type="entry name" value="TRANSMEMBRANE PROTEIN 260"/>
    <property type="match status" value="1"/>
</dbReference>
<feature type="transmembrane region" description="Helical" evidence="2">
    <location>
        <begin position="178"/>
        <end position="209"/>
    </location>
</feature>
<keyword evidence="1" id="KW-0175">Coiled coil</keyword>
<dbReference type="AlphaFoldDB" id="A0A4Z0V9C9"/>
<feature type="transmembrane region" description="Helical" evidence="2">
    <location>
        <begin position="339"/>
        <end position="359"/>
    </location>
</feature>
<name>A0A4Z0V9C9_9BACT</name>
<evidence type="ECO:0000256" key="2">
    <source>
        <dbReference type="SAM" id="Phobius"/>
    </source>
</evidence>
<feature type="transmembrane region" description="Helical" evidence="2">
    <location>
        <begin position="251"/>
        <end position="280"/>
    </location>
</feature>
<feature type="transmembrane region" description="Helical" evidence="2">
    <location>
        <begin position="576"/>
        <end position="596"/>
    </location>
</feature>
<dbReference type="InterPro" id="IPR052724">
    <property type="entry name" value="GT117_domain-containing"/>
</dbReference>
<feature type="transmembrane region" description="Helical" evidence="2">
    <location>
        <begin position="603"/>
        <end position="621"/>
    </location>
</feature>
<reference evidence="3 4" key="1">
    <citation type="submission" date="2019-02" db="EMBL/GenBank/DDBJ databases">
        <title>Isolation and identification of novel species under the genus Muribaculum.</title>
        <authorList>
            <person name="Miyake S."/>
            <person name="Ding Y."/>
            <person name="Low A."/>
            <person name="Soh M."/>
            <person name="Seedorf H."/>
        </authorList>
    </citation>
    <scope>NUCLEOTIDE SEQUENCE [LARGE SCALE GENOMIC DNA]</scope>
    <source>
        <strain evidence="3 4">TLL-A3</strain>
    </source>
</reference>
<evidence type="ECO:0000313" key="4">
    <source>
        <dbReference type="Proteomes" id="UP000297635"/>
    </source>
</evidence>
<dbReference type="Pfam" id="PF11028">
    <property type="entry name" value="TMEM260-like"/>
    <property type="match status" value="1"/>
</dbReference>
<dbReference type="PANTHER" id="PTHR16214">
    <property type="entry name" value="TRANSMEMBRANE PROTEIN 260"/>
    <property type="match status" value="1"/>
</dbReference>
<organism evidence="3 4">
    <name type="scientific">Duncaniella freteri</name>
    <dbReference type="NCBI Taxonomy" id="2530391"/>
    <lineage>
        <taxon>Bacteria</taxon>
        <taxon>Pseudomonadati</taxon>
        <taxon>Bacteroidota</taxon>
        <taxon>Bacteroidia</taxon>
        <taxon>Bacteroidales</taxon>
        <taxon>Muribaculaceae</taxon>
        <taxon>Duncaniella</taxon>
    </lineage>
</organism>
<feature type="transmembrane region" description="Helical" evidence="2">
    <location>
        <begin position="7"/>
        <end position="25"/>
    </location>
</feature>
<sequence>MKRYNLINDILGWVCFAVAAVTYLLTVEPTASFWDCPEFISQGCKLEVGHPPGNPIFMLAARFFVNFAFGDVTKVALMVNSMSALLSAATILLLFWTITHLVKRLIIRDNAERLSLTQMLVIFGSGICGALAYTWSDTFWFSAVEGEVYAFSSFCTALVFWLILKWENRADQPHSDKYLILIAYVIGISIAVHLLNLLCIPAIGLVIYYRLWKDTSATGSLITLAVSAIVVGLILYGLVPGFIEVSQYFELFFVNTLGFSYNVGVLFYAILAVASFIWAIRELYRQTSVKRIRWSVALSILLSGIPFIGNSMWIPVVIMAGVIGYLFWSQKLSVRILNLVVMSIFVIFIGYSSYALLLIRSSANPPMNQNAPDNVFALASYLNREQYGERPLFYGQTHQSSIVYEADPSGQLSPQYSNGAPQYSKVTKSSPDQPDKYIFQGYKKDYRMSPELDMLFPRIYSGAHTQAYSDWIGGIKGTPTKVTQYVDSEGNVLQYTDRIKPTFGESLRFFLVYQLNHMYWRYFMWNFAGRQNDIQGNGEVNHGNWISGIPFIDTPRLGDQSLLPYSDGEGNAGHNVFYMLPLLLGIIGLGWQAFVSKRGIEQFWVVFFLFFMTGIAIVLYLNQTPSQPRERDYAFAGSFYAFAIWIGMGVAGVWKIVCMAMTKKTAPKAIEGTPSEASDSDDNAYEFTDGIETPIEDNVSPKASLSAAIIACIIGLAVPLQMVSQTWDDHDRSGRYTTRDFGMNYLDSVDENGIIFTNGDNDTFPLWYAQEVEGHRTDVKVVNLSYLTTDWYANQVKHPSYEAAGIETLAKPEDYAYDRMNFNYFATDADTSAVLVDSSLAQLYDLKSSQNAWGAPMMKHTNMYIPVDVNAAVKAGRITENEASHAQPVISVDMNNDAEASGHGGMTLSQVLSLDMINTSIKNGWNRPIYFASTVPSDYYLGLQPYMRSTGMAYEITPVINDENSDHDISAVNTDKAYRNITEKFRWGGLDKVTEPGQVYLDETVRRMVTTTRSYILQAATALINEAVMAERADSTAMSDADKATIEAYKADRYAKSLNLLKLMEEKLPEAASPYAVQIPQKMAQLYARIGIATGNKEASVHALELLENELRRYARNVRYYQSLDPWQYATLQQTDRYAETYYMVYLLQDYSDAGGDTEAIIHDLEEMGVNFDRIVSIIEQSDGTAK</sequence>
<feature type="transmembrane region" description="Helical" evidence="2">
    <location>
        <begin position="82"/>
        <end position="102"/>
    </location>
</feature>
<dbReference type="InterPro" id="IPR021280">
    <property type="entry name" value="TMEM260-like"/>
</dbReference>
<accession>A0A4Z0V9C9</accession>
<dbReference type="RefSeq" id="WP_135471055.1">
    <property type="nucleotide sequence ID" value="NZ_CASJDB010000003.1"/>
</dbReference>
<proteinExistence type="predicted"/>
<feature type="transmembrane region" description="Helical" evidence="2">
    <location>
        <begin position="300"/>
        <end position="327"/>
    </location>
</feature>
<keyword evidence="2" id="KW-1133">Transmembrane helix</keyword>
<keyword evidence="2" id="KW-0812">Transmembrane</keyword>
<feature type="transmembrane region" description="Helical" evidence="2">
    <location>
        <begin position="114"/>
        <end position="136"/>
    </location>
</feature>
<feature type="transmembrane region" description="Helical" evidence="2">
    <location>
        <begin position="221"/>
        <end position="239"/>
    </location>
</feature>
<protein>
    <submittedName>
        <fullName evidence="3">DUF2723 domain-containing protein</fullName>
    </submittedName>
</protein>
<keyword evidence="2" id="KW-0472">Membrane</keyword>
<dbReference type="GeneID" id="82149090"/>
<keyword evidence="4" id="KW-1185">Reference proteome</keyword>
<feature type="transmembrane region" description="Helical" evidence="2">
    <location>
        <begin position="633"/>
        <end position="654"/>
    </location>
</feature>
<gene>
    <name evidence="3" type="ORF">EZ315_04735</name>
</gene>
<evidence type="ECO:0000313" key="3">
    <source>
        <dbReference type="EMBL" id="TGG40038.1"/>
    </source>
</evidence>